<sequence>MTGDVNVKVKGIVGSLQTFDSGRWNLAVLGTFILKDLIGDAADDNNPKTLLGRMAWVYEIDL</sequence>
<name>F8PA75_SERL9</name>
<proteinExistence type="predicted"/>
<dbReference type="AlphaFoldDB" id="F8PA75"/>
<dbReference type="RefSeq" id="XP_007323507.1">
    <property type="nucleotide sequence ID" value="XM_007323445.1"/>
</dbReference>
<accession>F8PA75</accession>
<dbReference type="KEGG" id="sla:SERLADRAFT_374117"/>
<gene>
    <name evidence="1" type="ORF">SERLADRAFT_374117</name>
</gene>
<dbReference type="HOGENOM" id="CLU_2905544_0_0_1"/>
<protein>
    <submittedName>
        <fullName evidence="1">Uncharacterized protein</fullName>
    </submittedName>
</protein>
<dbReference type="GeneID" id="18810502"/>
<evidence type="ECO:0000313" key="1">
    <source>
        <dbReference type="EMBL" id="EGO20072.1"/>
    </source>
</evidence>
<dbReference type="EMBL" id="GL945442">
    <property type="protein sequence ID" value="EGO20072.1"/>
    <property type="molecule type" value="Genomic_DNA"/>
</dbReference>
<dbReference type="Proteomes" id="UP000008064">
    <property type="component" value="Unassembled WGS sequence"/>
</dbReference>
<organism>
    <name type="scientific">Serpula lacrymans var. lacrymans (strain S7.9)</name>
    <name type="common">Dry rot fungus</name>
    <dbReference type="NCBI Taxonomy" id="578457"/>
    <lineage>
        <taxon>Eukaryota</taxon>
        <taxon>Fungi</taxon>
        <taxon>Dikarya</taxon>
        <taxon>Basidiomycota</taxon>
        <taxon>Agaricomycotina</taxon>
        <taxon>Agaricomycetes</taxon>
        <taxon>Agaricomycetidae</taxon>
        <taxon>Boletales</taxon>
        <taxon>Coniophorineae</taxon>
        <taxon>Serpulaceae</taxon>
        <taxon>Serpula</taxon>
    </lineage>
</organism>
<reference evidence="1" key="1">
    <citation type="submission" date="2011-04" db="EMBL/GenBank/DDBJ databases">
        <title>Evolution of plant cell wall degrading machinery underlies the functional diversity of forest fungi.</title>
        <authorList>
            <consortium name="US DOE Joint Genome Institute (JGI-PGF)"/>
            <person name="Eastwood D.C."/>
            <person name="Floudas D."/>
            <person name="Binder M."/>
            <person name="Majcherczyk A."/>
            <person name="Schneider P."/>
            <person name="Aerts A."/>
            <person name="Asiegbu F.O."/>
            <person name="Baker S.E."/>
            <person name="Barry K."/>
            <person name="Bendiksby M."/>
            <person name="Blumentritt M."/>
            <person name="Coutinho P.M."/>
            <person name="Cullen D."/>
            <person name="Cullen D."/>
            <person name="Gathman A."/>
            <person name="Goodell B."/>
            <person name="Henrissat B."/>
            <person name="Ihrmark K."/>
            <person name="Kauserud H."/>
            <person name="Kohler A."/>
            <person name="LaButti K."/>
            <person name="Lapidus A."/>
            <person name="Lavin J.L."/>
            <person name="Lee Y.-H."/>
            <person name="Lindquist E."/>
            <person name="Lilly W."/>
            <person name="Lucas S."/>
            <person name="Morin E."/>
            <person name="Murat C."/>
            <person name="Oguiza J.A."/>
            <person name="Park J."/>
            <person name="Pisabarro A.G."/>
            <person name="Riley R."/>
            <person name="Rosling A."/>
            <person name="Salamov A."/>
            <person name="Schmidt O."/>
            <person name="Schmutz J."/>
            <person name="Skrede I."/>
            <person name="Stenlid J."/>
            <person name="Wiebenga A."/>
            <person name="Xie X."/>
            <person name="Kues U."/>
            <person name="Hibbett D.S."/>
            <person name="Hoffmeister D."/>
            <person name="Hogberg N."/>
            <person name="Martin F."/>
            <person name="Grigoriev I.V."/>
            <person name="Watkinson S.C."/>
        </authorList>
    </citation>
    <scope>NUCLEOTIDE SEQUENCE</scope>
    <source>
        <strain evidence="1">S7.9</strain>
    </source>
</reference>